<dbReference type="InterPro" id="IPR033308">
    <property type="entry name" value="PGAP5/Cdc1/Ted1"/>
</dbReference>
<evidence type="ECO:0000313" key="13">
    <source>
        <dbReference type="Proteomes" id="UP000228380"/>
    </source>
</evidence>
<evidence type="ECO:0000256" key="6">
    <source>
        <dbReference type="ARBA" id="ARBA00022801"/>
    </source>
</evidence>
<protein>
    <submittedName>
        <fullName evidence="14">Metallophosphoesterase 1 homolog isoform X1</fullName>
    </submittedName>
</protein>
<keyword evidence="8 10" id="KW-0472">Membrane</keyword>
<dbReference type="KEGG" id="pda:103707888"/>
<dbReference type="InterPro" id="IPR004843">
    <property type="entry name" value="Calcineurin-like_PHP"/>
</dbReference>
<dbReference type="GeneID" id="103707888"/>
<dbReference type="OrthoDB" id="9984693at2759"/>
<dbReference type="FunFam" id="3.60.21.10:FF:000135">
    <property type="entry name" value="Os06g0222800 protein"/>
    <property type="match status" value="1"/>
</dbReference>
<evidence type="ECO:0000256" key="3">
    <source>
        <dbReference type="ARBA" id="ARBA00008895"/>
    </source>
</evidence>
<feature type="domain" description="Calcineurin-like phosphoesterase" evidence="12">
    <location>
        <begin position="70"/>
        <end position="313"/>
    </location>
</feature>
<evidence type="ECO:0000256" key="11">
    <source>
        <dbReference type="SAM" id="SignalP"/>
    </source>
</evidence>
<dbReference type="GO" id="GO:0016787">
    <property type="term" value="F:hydrolase activity"/>
    <property type="evidence" value="ECO:0007669"/>
    <property type="project" value="UniProtKB-KW"/>
</dbReference>
<dbReference type="Pfam" id="PF00149">
    <property type="entry name" value="Metallophos"/>
    <property type="match status" value="1"/>
</dbReference>
<dbReference type="GO" id="GO:0006506">
    <property type="term" value="P:GPI anchor biosynthetic process"/>
    <property type="evidence" value="ECO:0007669"/>
    <property type="project" value="InterPro"/>
</dbReference>
<proteinExistence type="inferred from homology"/>
<dbReference type="AlphaFoldDB" id="A0A8B7C3H8"/>
<feature type="chain" id="PRO_5034402453" evidence="11">
    <location>
        <begin position="20"/>
        <end position="397"/>
    </location>
</feature>
<keyword evidence="4 10" id="KW-0812">Transmembrane</keyword>
<evidence type="ECO:0000259" key="12">
    <source>
        <dbReference type="Pfam" id="PF00149"/>
    </source>
</evidence>
<keyword evidence="6" id="KW-0378">Hydrolase</keyword>
<evidence type="ECO:0000256" key="4">
    <source>
        <dbReference type="ARBA" id="ARBA00022692"/>
    </source>
</evidence>
<dbReference type="GO" id="GO:0046872">
    <property type="term" value="F:metal ion binding"/>
    <property type="evidence" value="ECO:0007669"/>
    <property type="project" value="UniProtKB-KW"/>
</dbReference>
<keyword evidence="5" id="KW-0479">Metal-binding</keyword>
<feature type="signal peptide" evidence="11">
    <location>
        <begin position="1"/>
        <end position="19"/>
    </location>
</feature>
<evidence type="ECO:0000256" key="1">
    <source>
        <dbReference type="ARBA" id="ARBA00001936"/>
    </source>
</evidence>
<evidence type="ECO:0000313" key="14">
    <source>
        <dbReference type="RefSeq" id="XP_008790808.2"/>
    </source>
</evidence>
<keyword evidence="13" id="KW-1185">Reference proteome</keyword>
<comment type="cofactor">
    <cofactor evidence="1">
        <name>Mn(2+)</name>
        <dbReference type="ChEBI" id="CHEBI:29035"/>
    </cofactor>
</comment>
<keyword evidence="9" id="KW-0464">Manganese</keyword>
<reference evidence="14" key="2">
    <citation type="submission" date="2025-08" db="UniProtKB">
        <authorList>
            <consortium name="RefSeq"/>
        </authorList>
    </citation>
    <scope>IDENTIFICATION</scope>
    <source>
        <tissue evidence="14">Young leaves</tissue>
    </source>
</reference>
<dbReference type="PANTHER" id="PTHR13315">
    <property type="entry name" value="METALLO PHOSPHOESTERASE RELATED"/>
    <property type="match status" value="1"/>
</dbReference>
<dbReference type="SUPFAM" id="SSF56300">
    <property type="entry name" value="Metallo-dependent phosphatases"/>
    <property type="match status" value="1"/>
</dbReference>
<sequence>MATWRTALPLLLVAALVTVEDMISTPSCEISGQAGGDSSHPDGLKVMMVADLLLQGSDAGFADVYFRDLFISKFFKKSFERFKPDMLLVLGDISARGSELTKSKWSTVLQQFESMLGSFVGLPLHIVLGDRDVGKCNKLDEKLVSQIASHLPELDSAGCSAFEIGDVSFVSLNAVALLCSNNALRLSVEKAIERGSVDLRTQMKDATGEAAEPNAERARFSFIPWRDNDMASGSGPVLLLHFPLHRKIRSNSGMIKVVEEDLWRDISEDLRSSEDRDVDLGPCEFKHTLPLNATEYIFQALKPRMVFSAHAHRFCDHEHSDGTREVTIPAMTWAARGKPGFVVVTFGQNKAVTVNQCSVATESQVTMAYMFIFILSIATILVMSFTVFCIKIIGGIL</sequence>
<evidence type="ECO:0000256" key="9">
    <source>
        <dbReference type="ARBA" id="ARBA00023211"/>
    </source>
</evidence>
<accession>A0A8B7C3H8</accession>
<comment type="subcellular location">
    <subcellularLocation>
        <location evidence="2">Membrane</location>
        <topology evidence="2">Multi-pass membrane protein</topology>
    </subcellularLocation>
</comment>
<evidence type="ECO:0000256" key="2">
    <source>
        <dbReference type="ARBA" id="ARBA00004141"/>
    </source>
</evidence>
<dbReference type="InterPro" id="IPR029052">
    <property type="entry name" value="Metallo-depent_PP-like"/>
</dbReference>
<gene>
    <name evidence="14" type="primary">LOC103707888</name>
</gene>
<feature type="transmembrane region" description="Helical" evidence="10">
    <location>
        <begin position="367"/>
        <end position="393"/>
    </location>
</feature>
<dbReference type="Proteomes" id="UP000228380">
    <property type="component" value="Chromosome 15"/>
</dbReference>
<name>A0A8B7C3H8_PHODC</name>
<keyword evidence="11" id="KW-0732">Signal</keyword>
<evidence type="ECO:0000256" key="5">
    <source>
        <dbReference type="ARBA" id="ARBA00022723"/>
    </source>
</evidence>
<organism evidence="13 14">
    <name type="scientific">Phoenix dactylifera</name>
    <name type="common">Date palm</name>
    <dbReference type="NCBI Taxonomy" id="42345"/>
    <lineage>
        <taxon>Eukaryota</taxon>
        <taxon>Viridiplantae</taxon>
        <taxon>Streptophyta</taxon>
        <taxon>Embryophyta</taxon>
        <taxon>Tracheophyta</taxon>
        <taxon>Spermatophyta</taxon>
        <taxon>Magnoliopsida</taxon>
        <taxon>Liliopsida</taxon>
        <taxon>Arecaceae</taxon>
        <taxon>Coryphoideae</taxon>
        <taxon>Phoeniceae</taxon>
        <taxon>Phoenix</taxon>
    </lineage>
</organism>
<dbReference type="Gene3D" id="3.60.21.10">
    <property type="match status" value="1"/>
</dbReference>
<evidence type="ECO:0000256" key="8">
    <source>
        <dbReference type="ARBA" id="ARBA00023136"/>
    </source>
</evidence>
<dbReference type="PANTHER" id="PTHR13315:SF0">
    <property type="entry name" value="METALLOPHOSPHOESTERASE 1"/>
    <property type="match status" value="1"/>
</dbReference>
<reference evidence="13" key="1">
    <citation type="journal article" date="2019" name="Nat. Commun.">
        <title>Genome-wide association mapping of date palm fruit traits.</title>
        <authorList>
            <person name="Hazzouri K.M."/>
            <person name="Gros-Balthazard M."/>
            <person name="Flowers J.M."/>
            <person name="Copetti D."/>
            <person name="Lemansour A."/>
            <person name="Lebrun M."/>
            <person name="Masmoudi K."/>
            <person name="Ferrand S."/>
            <person name="Dhar M.I."/>
            <person name="Fresquez Z.A."/>
            <person name="Rosas U."/>
            <person name="Zhang J."/>
            <person name="Talag J."/>
            <person name="Lee S."/>
            <person name="Kudrna D."/>
            <person name="Powell R.F."/>
            <person name="Leitch I.J."/>
            <person name="Krueger R.R."/>
            <person name="Wing R.A."/>
            <person name="Amiri K.M.A."/>
            <person name="Purugganan M.D."/>
        </authorList>
    </citation>
    <scope>NUCLEOTIDE SEQUENCE [LARGE SCALE GENOMIC DNA]</scope>
    <source>
        <strain evidence="13">cv. Khalas</strain>
    </source>
</reference>
<comment type="similarity">
    <text evidence="3">Belongs to the metallophosphoesterase superfamily. MPPE1 family.</text>
</comment>
<dbReference type="RefSeq" id="XP_008790808.2">
    <property type="nucleotide sequence ID" value="XM_008792586.4"/>
</dbReference>
<evidence type="ECO:0000256" key="10">
    <source>
        <dbReference type="SAM" id="Phobius"/>
    </source>
</evidence>
<dbReference type="GO" id="GO:0016020">
    <property type="term" value="C:membrane"/>
    <property type="evidence" value="ECO:0007669"/>
    <property type="project" value="UniProtKB-SubCell"/>
</dbReference>
<evidence type="ECO:0000256" key="7">
    <source>
        <dbReference type="ARBA" id="ARBA00022989"/>
    </source>
</evidence>
<keyword evidence="7 10" id="KW-1133">Transmembrane helix</keyword>